<feature type="region of interest" description="Disordered" evidence="1">
    <location>
        <begin position="1"/>
        <end position="42"/>
    </location>
</feature>
<organism evidence="2">
    <name type="scientific">Brassica napus</name>
    <name type="common">Rape</name>
    <dbReference type="NCBI Taxonomy" id="3708"/>
    <lineage>
        <taxon>Eukaryota</taxon>
        <taxon>Viridiplantae</taxon>
        <taxon>Streptophyta</taxon>
        <taxon>Embryophyta</taxon>
        <taxon>Tracheophyta</taxon>
        <taxon>Spermatophyta</taxon>
        <taxon>Magnoliopsida</taxon>
        <taxon>eudicotyledons</taxon>
        <taxon>Gunneridae</taxon>
        <taxon>Pentapetalae</taxon>
        <taxon>rosids</taxon>
        <taxon>malvids</taxon>
        <taxon>Brassicales</taxon>
        <taxon>Brassicaceae</taxon>
        <taxon>Brassiceae</taxon>
        <taxon>Brassica</taxon>
    </lineage>
</organism>
<dbReference type="EMBL" id="HG994366">
    <property type="protein sequence ID" value="CAF1909443.1"/>
    <property type="molecule type" value="Genomic_DNA"/>
</dbReference>
<name>A0A816KIX4_BRANA</name>
<accession>A0A816KIX4</accession>
<feature type="compositionally biased region" description="Acidic residues" evidence="1">
    <location>
        <begin position="1"/>
        <end position="40"/>
    </location>
</feature>
<reference evidence="2" key="1">
    <citation type="submission" date="2021-01" db="EMBL/GenBank/DDBJ databases">
        <authorList>
            <consortium name="Genoscope - CEA"/>
            <person name="William W."/>
        </authorList>
    </citation>
    <scope>NUCLEOTIDE SEQUENCE</scope>
</reference>
<dbReference type="Proteomes" id="UP001295469">
    <property type="component" value="Chromosome C02"/>
</dbReference>
<gene>
    <name evidence="2" type="ORF">DARMORV10_C02P29910.1</name>
</gene>
<proteinExistence type="predicted"/>
<dbReference type="AlphaFoldDB" id="A0A816KIX4"/>
<sequence>MMVMVEEETYDSDVEFGAGDESDNEEIENMSDDDAVEEEGGVNMIMMI</sequence>
<evidence type="ECO:0000313" key="2">
    <source>
        <dbReference type="EMBL" id="CAF1909443.1"/>
    </source>
</evidence>
<protein>
    <submittedName>
        <fullName evidence="2">(rape) hypothetical protein</fullName>
    </submittedName>
</protein>
<evidence type="ECO:0000256" key="1">
    <source>
        <dbReference type="SAM" id="MobiDB-lite"/>
    </source>
</evidence>